<dbReference type="Pfam" id="PF02786">
    <property type="entry name" value="CPSase_L_D2"/>
    <property type="match status" value="1"/>
</dbReference>
<evidence type="ECO:0000256" key="2">
    <source>
        <dbReference type="ARBA" id="ARBA00022598"/>
    </source>
</evidence>
<dbReference type="InterPro" id="IPR050856">
    <property type="entry name" value="Biotin_carboxylase_complex"/>
</dbReference>
<dbReference type="PROSITE" id="PS00188">
    <property type="entry name" value="BIOTIN"/>
    <property type="match status" value="1"/>
</dbReference>
<evidence type="ECO:0000256" key="4">
    <source>
        <dbReference type="ARBA" id="ARBA00022840"/>
    </source>
</evidence>
<accession>A0A8H7U9K0</accession>
<keyword evidence="11" id="KW-1185">Reference proteome</keyword>
<dbReference type="FunFam" id="2.40.50.100:FF:000003">
    <property type="entry name" value="Acetyl-CoA carboxylase biotin carboxyl carrier protein"/>
    <property type="match status" value="1"/>
</dbReference>
<evidence type="ECO:0000256" key="3">
    <source>
        <dbReference type="ARBA" id="ARBA00022741"/>
    </source>
</evidence>
<gene>
    <name evidence="10" type="ORF">INT44_008789</name>
</gene>
<dbReference type="PROSITE" id="PS50968">
    <property type="entry name" value="BIOTINYL_LIPOYL"/>
    <property type="match status" value="1"/>
</dbReference>
<comment type="caution">
    <text evidence="10">The sequence shown here is derived from an EMBL/GenBank/DDBJ whole genome shotgun (WGS) entry which is preliminary data.</text>
</comment>
<dbReference type="GO" id="GO:0046872">
    <property type="term" value="F:metal ion binding"/>
    <property type="evidence" value="ECO:0007669"/>
    <property type="project" value="InterPro"/>
</dbReference>
<dbReference type="InterPro" id="IPR011764">
    <property type="entry name" value="Biotin_carboxylation_dom"/>
</dbReference>
<dbReference type="PROSITE" id="PS50975">
    <property type="entry name" value="ATP_GRASP"/>
    <property type="match status" value="1"/>
</dbReference>
<dbReference type="Pfam" id="PF00364">
    <property type="entry name" value="Biotin_lipoyl"/>
    <property type="match status" value="1"/>
</dbReference>
<feature type="domain" description="Lipoyl-binding" evidence="7">
    <location>
        <begin position="560"/>
        <end position="635"/>
    </location>
</feature>
<dbReference type="GO" id="GO:0016874">
    <property type="term" value="F:ligase activity"/>
    <property type="evidence" value="ECO:0007669"/>
    <property type="project" value="UniProtKB-KW"/>
</dbReference>
<dbReference type="SUPFAM" id="SSF52440">
    <property type="entry name" value="PreATP-grasp domain"/>
    <property type="match status" value="1"/>
</dbReference>
<dbReference type="EMBL" id="JAEPRA010000019">
    <property type="protein sequence ID" value="KAG2173437.1"/>
    <property type="molecule type" value="Genomic_DNA"/>
</dbReference>
<dbReference type="PANTHER" id="PTHR18866">
    <property type="entry name" value="CARBOXYLASE:PYRUVATE/ACETYL-COA/PROPIONYL-COA CARBOXYLASE"/>
    <property type="match status" value="1"/>
</dbReference>
<dbReference type="PROSITE" id="PS00867">
    <property type="entry name" value="CPSASE_2"/>
    <property type="match status" value="1"/>
</dbReference>
<dbReference type="Pfam" id="PF00289">
    <property type="entry name" value="Biotin_carb_N"/>
    <property type="match status" value="1"/>
</dbReference>
<keyword evidence="2" id="KW-0436">Ligase</keyword>
<dbReference type="CDD" id="cd06850">
    <property type="entry name" value="biotinyl_domain"/>
    <property type="match status" value="1"/>
</dbReference>
<evidence type="ECO:0000259" key="7">
    <source>
        <dbReference type="PROSITE" id="PS50968"/>
    </source>
</evidence>
<evidence type="ECO:0000259" key="9">
    <source>
        <dbReference type="PROSITE" id="PS50979"/>
    </source>
</evidence>
<dbReference type="InterPro" id="IPR011761">
    <property type="entry name" value="ATP-grasp"/>
</dbReference>
<keyword evidence="3 6" id="KW-0547">Nucleotide-binding</keyword>
<dbReference type="InterPro" id="IPR011054">
    <property type="entry name" value="Rudment_hybrid_motif"/>
</dbReference>
<evidence type="ECO:0000313" key="10">
    <source>
        <dbReference type="EMBL" id="KAG2173437.1"/>
    </source>
</evidence>
<dbReference type="PROSITE" id="PS50979">
    <property type="entry name" value="BC"/>
    <property type="match status" value="1"/>
</dbReference>
<dbReference type="SUPFAM" id="SSF56059">
    <property type="entry name" value="Glutathione synthetase ATP-binding domain-like"/>
    <property type="match status" value="1"/>
</dbReference>
<evidence type="ECO:0000256" key="5">
    <source>
        <dbReference type="ARBA" id="ARBA00023267"/>
    </source>
</evidence>
<dbReference type="Gene3D" id="3.30.470.20">
    <property type="entry name" value="ATP-grasp fold, B domain"/>
    <property type="match status" value="1"/>
</dbReference>
<dbReference type="Gene3D" id="2.40.50.100">
    <property type="match status" value="1"/>
</dbReference>
<feature type="domain" description="ATP-grasp" evidence="8">
    <location>
        <begin position="122"/>
        <end position="316"/>
    </location>
</feature>
<dbReference type="OrthoDB" id="196847at2759"/>
<keyword evidence="4 6" id="KW-0067">ATP-binding</keyword>
<dbReference type="InterPro" id="IPR000089">
    <property type="entry name" value="Biotin_lipoyl"/>
</dbReference>
<dbReference type="SUPFAM" id="SSF51230">
    <property type="entry name" value="Single hybrid motif"/>
    <property type="match status" value="1"/>
</dbReference>
<evidence type="ECO:0000259" key="8">
    <source>
        <dbReference type="PROSITE" id="PS50975"/>
    </source>
</evidence>
<reference evidence="10" key="1">
    <citation type="submission" date="2020-12" db="EMBL/GenBank/DDBJ databases">
        <title>Metabolic potential, ecology and presence of endohyphal bacteria is reflected in genomic diversity of Mucoromycotina.</title>
        <authorList>
            <person name="Muszewska A."/>
            <person name="Okrasinska A."/>
            <person name="Steczkiewicz K."/>
            <person name="Drgas O."/>
            <person name="Orlowska M."/>
            <person name="Perlinska-Lenart U."/>
            <person name="Aleksandrzak-Piekarczyk T."/>
            <person name="Szatraj K."/>
            <person name="Zielenkiewicz U."/>
            <person name="Pilsyk S."/>
            <person name="Malc E."/>
            <person name="Mieczkowski P."/>
            <person name="Kruszewska J.S."/>
            <person name="Biernat P."/>
            <person name="Pawlowska J."/>
        </authorList>
    </citation>
    <scope>NUCLEOTIDE SEQUENCE</scope>
    <source>
        <strain evidence="10">WA0000051536</strain>
    </source>
</reference>
<dbReference type="InterPro" id="IPR005481">
    <property type="entry name" value="BC-like_N"/>
</dbReference>
<sequence>MTTQNHNVKLLVANRGEIAIRILNCARELGFETIAVYSDPADMSHTRFADTKVQLQGGPLAFLKPQALLDVAKKCGATAVHPGYGFLSESAEFAKLCADNGILFVGPSVASIDQVGDKLSARQIALNAKIPVAPGTKEPVRSVDEVRHFGKQYGYPIMLKARDGGGGRGIRMVHKPEDVESVLQRCINESPSKQVFVEKAIVGAKHIEIQILGDKHGSVVHLKDRDCSVQRRFQKIIEIAPSVGILPALRAKIQQSAISLAQYIQYDSAGTVEFLVTPGDEQYYFLEVNPRIQVEHTISEEIMGLDIVRSQILVALGESLQGLGISQSKIDNAPPMVSIQARICAEDPQKENMLSVGKVIDVEFPMGQGVRVDTWIHPGAVVLPHFDSLLAKVIVTAETFPVAIQKLKRALQYTVIEGVKTNKDFLLALIQDEQFLHNDTQDVTVLFLEGRIPHLLEVSRQALGRTTKAQSSSADQSTISQPNSLQFKPGDVFNIELTSTDKSASKQVHSIKVQDISTNNFPDNFNSSIEVASSSANSLGSKLQLKLSRRSAAADSALRRKAIGESGEVACPISGMITEVSVKAGDKIEAGQEVFVVSAMKMETVIKASISGRVKAIYAKANELVDAGDLIVEISEQKESKL</sequence>
<name>A0A8H7U9K0_9FUNG</name>
<comment type="cofactor">
    <cofactor evidence="1">
        <name>biotin</name>
        <dbReference type="ChEBI" id="CHEBI:57586"/>
    </cofactor>
</comment>
<dbReference type="InterPro" id="IPR005482">
    <property type="entry name" value="Biotin_COase_C"/>
</dbReference>
<keyword evidence="5" id="KW-0092">Biotin</keyword>
<dbReference type="AlphaFoldDB" id="A0A8H7U9K0"/>
<dbReference type="Proteomes" id="UP000612746">
    <property type="component" value="Unassembled WGS sequence"/>
</dbReference>
<evidence type="ECO:0000256" key="6">
    <source>
        <dbReference type="PROSITE-ProRule" id="PRU00409"/>
    </source>
</evidence>
<evidence type="ECO:0008006" key="12">
    <source>
        <dbReference type="Google" id="ProtNLM"/>
    </source>
</evidence>
<protein>
    <recommendedName>
        <fullName evidence="12">Pyruvate carboxylase</fullName>
    </recommendedName>
</protein>
<dbReference type="InterPro" id="IPR016185">
    <property type="entry name" value="PreATP-grasp_dom_sf"/>
</dbReference>
<dbReference type="PANTHER" id="PTHR18866:SF128">
    <property type="entry name" value="UREA AMIDOLYASE"/>
    <property type="match status" value="1"/>
</dbReference>
<dbReference type="SUPFAM" id="SSF51246">
    <property type="entry name" value="Rudiment single hybrid motif"/>
    <property type="match status" value="1"/>
</dbReference>
<dbReference type="InterPro" id="IPR011053">
    <property type="entry name" value="Single_hybrid_motif"/>
</dbReference>
<dbReference type="InterPro" id="IPR001882">
    <property type="entry name" value="Biotin_BS"/>
</dbReference>
<dbReference type="Pfam" id="PF02785">
    <property type="entry name" value="Biotin_carb_C"/>
    <property type="match status" value="1"/>
</dbReference>
<dbReference type="InterPro" id="IPR005479">
    <property type="entry name" value="CPAse_ATP-bd"/>
</dbReference>
<evidence type="ECO:0000256" key="1">
    <source>
        <dbReference type="ARBA" id="ARBA00001953"/>
    </source>
</evidence>
<dbReference type="SMART" id="SM00878">
    <property type="entry name" value="Biotin_carb_C"/>
    <property type="match status" value="1"/>
</dbReference>
<dbReference type="GO" id="GO:0005524">
    <property type="term" value="F:ATP binding"/>
    <property type="evidence" value="ECO:0007669"/>
    <property type="project" value="UniProtKB-UniRule"/>
</dbReference>
<evidence type="ECO:0000313" key="11">
    <source>
        <dbReference type="Proteomes" id="UP000612746"/>
    </source>
</evidence>
<organism evidence="10 11">
    <name type="scientific">Umbelopsis vinacea</name>
    <dbReference type="NCBI Taxonomy" id="44442"/>
    <lineage>
        <taxon>Eukaryota</taxon>
        <taxon>Fungi</taxon>
        <taxon>Fungi incertae sedis</taxon>
        <taxon>Mucoromycota</taxon>
        <taxon>Mucoromycotina</taxon>
        <taxon>Umbelopsidomycetes</taxon>
        <taxon>Umbelopsidales</taxon>
        <taxon>Umbelopsidaceae</taxon>
        <taxon>Umbelopsis</taxon>
    </lineage>
</organism>
<proteinExistence type="predicted"/>
<dbReference type="FunFam" id="3.30.1490.20:FF:000003">
    <property type="entry name" value="acetyl-CoA carboxylase isoform X1"/>
    <property type="match status" value="1"/>
</dbReference>
<feature type="domain" description="Biotin carboxylation" evidence="9">
    <location>
        <begin position="6"/>
        <end position="450"/>
    </location>
</feature>